<evidence type="ECO:0000256" key="2">
    <source>
        <dbReference type="ARBA" id="ARBA00022737"/>
    </source>
</evidence>
<dbReference type="InterPro" id="IPR056737">
    <property type="entry name" value="Beta-prop_ATRN-MKLN-like"/>
</dbReference>
<sequence length="1010" mass="117622">MDFPVVLIYFEPKKSQHTIPTHKFCEMTAKEILRDALERNDLPPNKTKIYTLFIQSSECDEYAENSPLFRFSPHLKSKPIDFCNSLSFLPTTNNLINSFPPFFILIEKGIDSSSREKISFSIPVISKNDHKYMYTMPIIGLKYPFTVLQVKQAISKIFENHDPQNDVELYDIIGRTIDQEENCSNLASYLQKGRVFATFEFSKKDYILIQNRENAIKEILDSENKYATFLKSFEKNVKPFFEECTFLKSDDYKDFFDCFAFLPNLHAQILEKVKKLKSRDFMSRVGSLYNPYALMLKIYSDFNTQYKIIDKKIKELKSKPQNMKYFEEFQKRPFAEGRDISQILSTPFQQAIRYPLLFGRLLEYTPETHPDSQMLQQTILKMKQAMQNNDKRIFENESISKINLIQQNLTQRYNLIEADRRYIASYVVYYGTVESLKKQKISGRSNTQSPSHLNKNGIKPSKSFSTPKNGKANIANIEFDNDTAQQCIIILFTNLILIVRKNHSNKNKWSFTILSDIPINLIGIHPYGERSIFYDIPENKICSTNLNQNNNNLNIKDSDTNSENIKYETMIVSFQTAEERDKFFKKYRKNALSEFEAKSQRNFSIVNKKGKSQYKTTCFEVESLRPRKTYFLRDHSITFMNNAVWIFGGINNKNELQNKLHRILLSDRSVSYHKSDPINDIPPRSKALMVGINDHIYVFGGTNGDIIFNDLWCYSCKRFKWKQIISPGKNPFLPPPSLSYTMNYFESQNMLILIGGHQEFGVYLFQFETNSWGSVPLQKGYVPRNLIGHQTIAIDKDTFAIIGGQISNHNSSGFQYNNAILIFKPLFPDGISIVNTTGFQPMNISFYHAAKISKHFIIAFGKEKLTKIEKQQKNEQIFMFLLNLVTKKWSVMYQNPRKENKHFYYIQHDAFTFDPPDLNIEQRDDNDEIVNHVYFFGGLKHNNEFQTNLFKCNINISDDEIQAALSEDDSSFSFTKDGFLTDILVKKDVKEFGWFSQPISNPLIQTPLEP</sequence>
<dbReference type="InterPro" id="IPR000219">
    <property type="entry name" value="DH_dom"/>
</dbReference>
<dbReference type="Pfam" id="PF00621">
    <property type="entry name" value="RhoGEF"/>
    <property type="match status" value="1"/>
</dbReference>
<evidence type="ECO:0000313" key="5">
    <source>
        <dbReference type="EMBL" id="KAK8891179.1"/>
    </source>
</evidence>
<dbReference type="PANTHER" id="PTHR12673:SF159">
    <property type="entry name" value="LD03170P"/>
    <property type="match status" value="1"/>
</dbReference>
<keyword evidence="1" id="KW-0880">Kelch repeat</keyword>
<dbReference type="SUPFAM" id="SSF48065">
    <property type="entry name" value="DBL homology domain (DH-domain)"/>
    <property type="match status" value="1"/>
</dbReference>
<keyword evidence="6" id="KW-1185">Reference proteome</keyword>
<reference evidence="5 6" key="1">
    <citation type="submission" date="2024-04" db="EMBL/GenBank/DDBJ databases">
        <title>Tritrichomonas musculus Genome.</title>
        <authorList>
            <person name="Alves-Ferreira E."/>
            <person name="Grigg M."/>
            <person name="Lorenzi H."/>
            <person name="Galac M."/>
        </authorList>
    </citation>
    <scope>NUCLEOTIDE SEQUENCE [LARGE SCALE GENOMIC DNA]</scope>
    <source>
        <strain evidence="5 6">EAF2021</strain>
    </source>
</reference>
<comment type="caution">
    <text evidence="5">The sequence shown here is derived from an EMBL/GenBank/DDBJ whole genome shotgun (WGS) entry which is preliminary data.</text>
</comment>
<dbReference type="Pfam" id="PF24981">
    <property type="entry name" value="Beta-prop_ATRN-LZTR1"/>
    <property type="match status" value="1"/>
</dbReference>
<evidence type="ECO:0000256" key="1">
    <source>
        <dbReference type="ARBA" id="ARBA00022441"/>
    </source>
</evidence>
<dbReference type="InterPro" id="IPR015915">
    <property type="entry name" value="Kelch-typ_b-propeller"/>
</dbReference>
<feature type="region of interest" description="Disordered" evidence="3">
    <location>
        <begin position="440"/>
        <end position="468"/>
    </location>
</feature>
<dbReference type="Gene3D" id="2.120.10.80">
    <property type="entry name" value="Kelch-type beta propeller"/>
    <property type="match status" value="1"/>
</dbReference>
<feature type="compositionally biased region" description="Polar residues" evidence="3">
    <location>
        <begin position="442"/>
        <end position="454"/>
    </location>
</feature>
<accession>A0ABR2KJ63</accession>
<name>A0ABR2KJ63_9EUKA</name>
<keyword evidence="2" id="KW-0677">Repeat</keyword>
<evidence type="ECO:0000313" key="6">
    <source>
        <dbReference type="Proteomes" id="UP001470230"/>
    </source>
</evidence>
<gene>
    <name evidence="5" type="ORF">M9Y10_028385</name>
</gene>
<dbReference type="PANTHER" id="PTHR12673">
    <property type="entry name" value="FACIOGENITAL DYSPLASIA PROTEIN"/>
    <property type="match status" value="1"/>
</dbReference>
<feature type="domain" description="DH" evidence="4">
    <location>
        <begin position="211"/>
        <end position="392"/>
    </location>
</feature>
<dbReference type="InterPro" id="IPR051092">
    <property type="entry name" value="FYVE_RhoGEF_PH"/>
</dbReference>
<dbReference type="InterPro" id="IPR035899">
    <property type="entry name" value="DBL_dom_sf"/>
</dbReference>
<protein>
    <recommendedName>
        <fullName evidence="4">DH domain-containing protein</fullName>
    </recommendedName>
</protein>
<evidence type="ECO:0000259" key="4">
    <source>
        <dbReference type="PROSITE" id="PS50010"/>
    </source>
</evidence>
<evidence type="ECO:0000256" key="3">
    <source>
        <dbReference type="SAM" id="MobiDB-lite"/>
    </source>
</evidence>
<dbReference type="SMART" id="SM00325">
    <property type="entry name" value="RhoGEF"/>
    <property type="match status" value="1"/>
</dbReference>
<dbReference type="Proteomes" id="UP001470230">
    <property type="component" value="Unassembled WGS sequence"/>
</dbReference>
<dbReference type="PROSITE" id="PS50010">
    <property type="entry name" value="DH_2"/>
    <property type="match status" value="1"/>
</dbReference>
<dbReference type="SUPFAM" id="SSF117281">
    <property type="entry name" value="Kelch motif"/>
    <property type="match status" value="1"/>
</dbReference>
<dbReference type="Gene3D" id="1.20.900.10">
    <property type="entry name" value="Dbl homology (DH) domain"/>
    <property type="match status" value="1"/>
</dbReference>
<dbReference type="EMBL" id="JAPFFF010000004">
    <property type="protein sequence ID" value="KAK8891179.1"/>
    <property type="molecule type" value="Genomic_DNA"/>
</dbReference>
<proteinExistence type="predicted"/>
<organism evidence="5 6">
    <name type="scientific">Tritrichomonas musculus</name>
    <dbReference type="NCBI Taxonomy" id="1915356"/>
    <lineage>
        <taxon>Eukaryota</taxon>
        <taxon>Metamonada</taxon>
        <taxon>Parabasalia</taxon>
        <taxon>Tritrichomonadida</taxon>
        <taxon>Tritrichomonadidae</taxon>
        <taxon>Tritrichomonas</taxon>
    </lineage>
</organism>